<dbReference type="InterPro" id="IPR003377">
    <property type="entry name" value="Cornichon"/>
</dbReference>
<dbReference type="SUPFAM" id="SSF50978">
    <property type="entry name" value="WD40 repeat-like"/>
    <property type="match status" value="1"/>
</dbReference>
<dbReference type="InterPro" id="IPR019775">
    <property type="entry name" value="WD40_repeat_CS"/>
</dbReference>
<dbReference type="GO" id="GO:0071013">
    <property type="term" value="C:catalytic step 2 spliceosome"/>
    <property type="evidence" value="ECO:0007669"/>
    <property type="project" value="InterPro"/>
</dbReference>
<feature type="domain" description="Anaphase-promoting complex subunit 4-like WD40" evidence="5">
    <location>
        <begin position="601"/>
        <end position="684"/>
    </location>
</feature>
<dbReference type="InterPro" id="IPR001680">
    <property type="entry name" value="WD40_rpt"/>
</dbReference>
<dbReference type="PANTHER" id="PTHR43979">
    <property type="entry name" value="PRE-MRNA-PROCESSING FACTOR 17"/>
    <property type="match status" value="1"/>
</dbReference>
<dbReference type="InterPro" id="IPR015943">
    <property type="entry name" value="WD40/YVTN_repeat-like_dom_sf"/>
</dbReference>
<keyword evidence="2" id="KW-0677">Repeat</keyword>
<dbReference type="PROSITE" id="PS50082">
    <property type="entry name" value="WD_REPEATS_2"/>
    <property type="match status" value="4"/>
</dbReference>
<keyword evidence="7" id="KW-1185">Reference proteome</keyword>
<dbReference type="PROSITE" id="PS50294">
    <property type="entry name" value="WD_REPEATS_REGION"/>
    <property type="match status" value="4"/>
</dbReference>
<dbReference type="PROSITE" id="PS00678">
    <property type="entry name" value="WD_REPEATS_1"/>
    <property type="match status" value="1"/>
</dbReference>
<evidence type="ECO:0000313" key="6">
    <source>
        <dbReference type="EMBL" id="RYP05175.1"/>
    </source>
</evidence>
<dbReference type="InterPro" id="IPR033466">
    <property type="entry name" value="Cornichon_conserved"/>
</dbReference>
<evidence type="ECO:0000256" key="1">
    <source>
        <dbReference type="ARBA" id="ARBA00022574"/>
    </source>
</evidence>
<keyword evidence="1 3" id="KW-0853">WD repeat</keyword>
<keyword evidence="4" id="KW-0812">Transmembrane</keyword>
<evidence type="ECO:0000313" key="7">
    <source>
        <dbReference type="Proteomes" id="UP000293360"/>
    </source>
</evidence>
<dbReference type="GO" id="GO:0003729">
    <property type="term" value="F:mRNA binding"/>
    <property type="evidence" value="ECO:0007669"/>
    <property type="project" value="TreeGrafter"/>
</dbReference>
<dbReference type="InterPro" id="IPR032847">
    <property type="entry name" value="PRPF17"/>
</dbReference>
<feature type="transmembrane region" description="Helical" evidence="4">
    <location>
        <begin position="50"/>
        <end position="72"/>
    </location>
</feature>
<dbReference type="PANTHER" id="PTHR43979:SF1">
    <property type="entry name" value="PRE-MRNA-PROCESSING FACTOR 17"/>
    <property type="match status" value="1"/>
</dbReference>
<keyword evidence="4" id="KW-1133">Transmembrane helix</keyword>
<dbReference type="CDD" id="cd00200">
    <property type="entry name" value="WD40"/>
    <property type="match status" value="1"/>
</dbReference>
<keyword evidence="4" id="KW-0472">Membrane</keyword>
<dbReference type="Gene3D" id="2.130.10.10">
    <property type="entry name" value="YVTN repeat-like/Quinoprotein amine dehydrogenase"/>
    <property type="match status" value="1"/>
</dbReference>
<dbReference type="AlphaFoldDB" id="A0A4Q4TEH4"/>
<comment type="caution">
    <text evidence="6">The sequence shown here is derived from an EMBL/GenBank/DDBJ whole genome shotgun (WGS) entry which is preliminary data.</text>
</comment>
<dbReference type="EMBL" id="QJNU01000178">
    <property type="protein sequence ID" value="RYP05175.1"/>
    <property type="molecule type" value="Genomic_DNA"/>
</dbReference>
<feature type="repeat" description="WD" evidence="3">
    <location>
        <begin position="539"/>
        <end position="571"/>
    </location>
</feature>
<dbReference type="STRING" id="155417.A0A4Q4TEH4"/>
<evidence type="ECO:0000256" key="3">
    <source>
        <dbReference type="PROSITE-ProRule" id="PRU00221"/>
    </source>
</evidence>
<sequence>MSGEAWLYLFAVLINAVNLFLQVFFTIMYSDLECDYINPIDLCNRLNTYIIPEAAVHGFLTFLFLINGYWLALVLNLPLLVWNVKKIVENTHLLDATEIFRKLNVHKKESFVKLGFHLVMFFFYLYSMIVALIRDETRIKARGLPLQNCPYAFNIPPTITCIRLVRCRIDKMADFTQYPANMAPQDALIVREEAGPTHAVVPYSGEELARPKFGPQNPFKDEANSLKRKNVPTGSAEETYLSEHTFRSKHRAIERRGGPDREYQSAATIKEEAKALRASRESKGDATIADGDGAYIGPWARYKREEYEEVRPEELAPDEEYEYVYEDEDENDVVASGTVVSAPAPALARRKEVEQMGDETTTFHGEQQYDYQGRTYMHVPQDLDVDLRKEVGSITNYIPKKLIHTWKNHGGKAVTALRFFPDSGHLLLSAGADTTVKIWDVYHQRELLRSYSGHSKAVSDISFNNAGTQFLSASYDRMMKLWDTETGTCITKFTTGKTPHVIKFNPNPEYSHEFLAGMSDKKIVQYDTRAPSSSPVQEYDHHLNAINTITFVDENRRFMTTSDDKSLRVWDYQIPVPIKYIAEPYMYPMTRSSLHPSGKYVAYQSSDNQIVVYGATDKFRQNRKKSYRGHNNAGTAIDVACSPDGQFLASGDSQGFVCFWDWKTCKMYHKLQAGDQAVTCVQWHPQETSKVAAAGMDGIIRYWD</sequence>
<dbReference type="Proteomes" id="UP000293360">
    <property type="component" value="Unassembled WGS sequence"/>
</dbReference>
<dbReference type="SMART" id="SM00320">
    <property type="entry name" value="WD40"/>
    <property type="match status" value="6"/>
</dbReference>
<dbReference type="InterPro" id="IPR020472">
    <property type="entry name" value="WD40_PAC1"/>
</dbReference>
<organism evidence="6 7">
    <name type="scientific">Monosporascus ibericus</name>
    <dbReference type="NCBI Taxonomy" id="155417"/>
    <lineage>
        <taxon>Eukaryota</taxon>
        <taxon>Fungi</taxon>
        <taxon>Dikarya</taxon>
        <taxon>Ascomycota</taxon>
        <taxon>Pezizomycotina</taxon>
        <taxon>Sordariomycetes</taxon>
        <taxon>Xylariomycetidae</taxon>
        <taxon>Xylariales</taxon>
        <taxon>Xylariales incertae sedis</taxon>
        <taxon>Monosporascus</taxon>
    </lineage>
</organism>
<evidence type="ECO:0000256" key="2">
    <source>
        <dbReference type="ARBA" id="ARBA00022737"/>
    </source>
</evidence>
<feature type="transmembrane region" description="Helical" evidence="4">
    <location>
        <begin position="114"/>
        <end position="133"/>
    </location>
</feature>
<dbReference type="SMART" id="SM01398">
    <property type="entry name" value="Cornichon"/>
    <property type="match status" value="1"/>
</dbReference>
<accession>A0A4Q4TEH4</accession>
<feature type="repeat" description="WD" evidence="3">
    <location>
        <begin position="414"/>
        <end position="449"/>
    </location>
</feature>
<feature type="transmembrane region" description="Helical" evidence="4">
    <location>
        <begin position="6"/>
        <end position="29"/>
    </location>
</feature>
<feature type="repeat" description="WD" evidence="3">
    <location>
        <begin position="671"/>
        <end position="704"/>
    </location>
</feature>
<proteinExistence type="predicted"/>
<dbReference type="InterPro" id="IPR036322">
    <property type="entry name" value="WD40_repeat_dom_sf"/>
</dbReference>
<protein>
    <recommendedName>
        <fullName evidence="5">Anaphase-promoting complex subunit 4-like WD40 domain-containing protein</fullName>
    </recommendedName>
</protein>
<feature type="repeat" description="WD" evidence="3">
    <location>
        <begin position="451"/>
        <end position="492"/>
    </location>
</feature>
<dbReference type="FunFam" id="2.130.10.10:FF:000191">
    <property type="entry name" value="mRNA splicing factor"/>
    <property type="match status" value="1"/>
</dbReference>
<dbReference type="PROSITE" id="PS01340">
    <property type="entry name" value="CORNICHON"/>
    <property type="match status" value="1"/>
</dbReference>
<evidence type="ECO:0000256" key="4">
    <source>
        <dbReference type="SAM" id="Phobius"/>
    </source>
</evidence>
<dbReference type="InterPro" id="IPR024977">
    <property type="entry name" value="Apc4-like_WD40_dom"/>
</dbReference>
<gene>
    <name evidence="6" type="ORF">DL764_003996</name>
</gene>
<dbReference type="Pfam" id="PF00400">
    <property type="entry name" value="WD40"/>
    <property type="match status" value="3"/>
</dbReference>
<dbReference type="GO" id="GO:0000398">
    <property type="term" value="P:mRNA splicing, via spliceosome"/>
    <property type="evidence" value="ECO:0007669"/>
    <property type="project" value="InterPro"/>
</dbReference>
<dbReference type="Pfam" id="PF03311">
    <property type="entry name" value="Cornichon"/>
    <property type="match status" value="1"/>
</dbReference>
<dbReference type="Pfam" id="PF12894">
    <property type="entry name" value="ANAPC4_WD40"/>
    <property type="match status" value="1"/>
</dbReference>
<dbReference type="GO" id="GO:0016192">
    <property type="term" value="P:vesicle-mediated transport"/>
    <property type="evidence" value="ECO:0007669"/>
    <property type="project" value="InterPro"/>
</dbReference>
<dbReference type="PRINTS" id="PR00320">
    <property type="entry name" value="GPROTEINBRPT"/>
</dbReference>
<name>A0A4Q4TEH4_9PEZI</name>
<reference evidence="6 7" key="1">
    <citation type="submission" date="2018-06" db="EMBL/GenBank/DDBJ databases">
        <title>Complete Genomes of Monosporascus.</title>
        <authorList>
            <person name="Robinson A.J."/>
            <person name="Natvig D.O."/>
        </authorList>
    </citation>
    <scope>NUCLEOTIDE SEQUENCE [LARGE SCALE GENOMIC DNA]</scope>
    <source>
        <strain evidence="6 7">CBS 110550</strain>
    </source>
</reference>
<evidence type="ECO:0000259" key="5">
    <source>
        <dbReference type="Pfam" id="PF12894"/>
    </source>
</evidence>
<dbReference type="OrthoDB" id="10257301at2759"/>